<keyword evidence="10" id="KW-0274">FAD</keyword>
<dbReference type="Ensembl" id="ENSELUT00000007371.3">
    <property type="protein sequence ID" value="ENSELUP00000030805.2"/>
    <property type="gene ID" value="ENSELUG00000008178.3"/>
</dbReference>
<evidence type="ECO:0000256" key="1">
    <source>
        <dbReference type="ARBA" id="ARBA00001974"/>
    </source>
</evidence>
<evidence type="ECO:0000256" key="17">
    <source>
        <dbReference type="ARBA" id="ARBA00047404"/>
    </source>
</evidence>
<evidence type="ECO:0000256" key="21">
    <source>
        <dbReference type="SAM" id="MobiDB-lite"/>
    </source>
</evidence>
<dbReference type="FunFam" id="4.10.80.40:FF:000004">
    <property type="entry name" value="Succinate dehydrogenase [ubiquinone] flavoprotein subunit, mitochondrial"/>
    <property type="match status" value="1"/>
</dbReference>
<keyword evidence="7" id="KW-0816">Tricarboxylic acid cycle</keyword>
<evidence type="ECO:0000256" key="8">
    <source>
        <dbReference type="ARBA" id="ARBA00022630"/>
    </source>
</evidence>
<dbReference type="InterPro" id="IPR003953">
    <property type="entry name" value="FAD-dep_OxRdtase_2_FAD-bd"/>
</dbReference>
<dbReference type="InterPro" id="IPR037099">
    <property type="entry name" value="Fum_R/Succ_DH_flav-like_C_sf"/>
</dbReference>
<evidence type="ECO:0000256" key="5">
    <source>
        <dbReference type="ARBA" id="ARBA00012792"/>
    </source>
</evidence>
<feature type="region of interest" description="Disordered" evidence="21">
    <location>
        <begin position="627"/>
        <end position="648"/>
    </location>
</feature>
<evidence type="ECO:0000259" key="22">
    <source>
        <dbReference type="Pfam" id="PF00890"/>
    </source>
</evidence>
<protein>
    <recommendedName>
        <fullName evidence="5">succinate dehydrogenase</fullName>
        <ecNumber evidence="5">1.3.5.1</ecNumber>
    </recommendedName>
    <alternativeName>
        <fullName evidence="16">Malate dehydrogenase [quinone] flavoprotein subunit</fullName>
    </alternativeName>
</protein>
<dbReference type="GO" id="GO:0005743">
    <property type="term" value="C:mitochondrial inner membrane"/>
    <property type="evidence" value="ECO:0007669"/>
    <property type="project" value="UniProtKB-SubCell"/>
</dbReference>
<organism evidence="24 25">
    <name type="scientific">Esox lucius</name>
    <name type="common">Northern pike</name>
    <dbReference type="NCBI Taxonomy" id="8010"/>
    <lineage>
        <taxon>Eukaryota</taxon>
        <taxon>Metazoa</taxon>
        <taxon>Chordata</taxon>
        <taxon>Craniata</taxon>
        <taxon>Vertebrata</taxon>
        <taxon>Euteleostomi</taxon>
        <taxon>Actinopterygii</taxon>
        <taxon>Neopterygii</taxon>
        <taxon>Teleostei</taxon>
        <taxon>Protacanthopterygii</taxon>
        <taxon>Esociformes</taxon>
        <taxon>Esocidae</taxon>
        <taxon>Esox</taxon>
    </lineage>
</organism>
<dbReference type="Gene3D" id="3.50.50.60">
    <property type="entry name" value="FAD/NAD(P)-binding domain"/>
    <property type="match status" value="2"/>
</dbReference>
<proteinExistence type="inferred from homology"/>
<dbReference type="Gene3D" id="1.20.58.100">
    <property type="entry name" value="Fumarate reductase/succinate dehydrogenase flavoprotein-like, C-terminal domain"/>
    <property type="match status" value="1"/>
</dbReference>
<evidence type="ECO:0000256" key="4">
    <source>
        <dbReference type="ARBA" id="ARBA00008040"/>
    </source>
</evidence>
<dbReference type="InterPro" id="IPR027477">
    <property type="entry name" value="Succ_DH/fumarate_Rdtase_cat_sf"/>
</dbReference>
<feature type="active site" description="Proton acceptor" evidence="20">
    <location>
        <position position="336"/>
    </location>
</feature>
<comment type="similarity">
    <text evidence="4">Belongs to the FAD-dependent oxidoreductase 2 family. FRD/SDH subfamily.</text>
</comment>
<dbReference type="UniPathway" id="UPA00223">
    <property type="reaction ID" value="UER01006"/>
</dbReference>
<dbReference type="Proteomes" id="UP000265140">
    <property type="component" value="Chromosome 10"/>
</dbReference>
<evidence type="ECO:0000256" key="7">
    <source>
        <dbReference type="ARBA" id="ARBA00022532"/>
    </source>
</evidence>
<dbReference type="GO" id="GO:0009055">
    <property type="term" value="F:electron transfer activity"/>
    <property type="evidence" value="ECO:0007669"/>
    <property type="project" value="TreeGrafter"/>
</dbReference>
<keyword evidence="11" id="KW-0809">Transit peptide</keyword>
<dbReference type="InterPro" id="IPR003952">
    <property type="entry name" value="FRD_SDH_FAD_BS"/>
</dbReference>
<evidence type="ECO:0000256" key="13">
    <source>
        <dbReference type="ARBA" id="ARBA00023002"/>
    </source>
</evidence>
<dbReference type="GeneTree" id="ENSGT00910000144277"/>
<dbReference type="FunCoup" id="A0A3P8ZQ85">
    <property type="interactions" value="1173"/>
</dbReference>
<keyword evidence="14" id="KW-0496">Mitochondrion</keyword>
<dbReference type="FunFam" id="3.50.50.60:FF:000482">
    <property type="entry name" value="Succinate dehydrogenase complex, subunit A, flavoprotein (Fp)"/>
    <property type="match status" value="1"/>
</dbReference>
<feature type="domain" description="FAD-dependent oxidoreductase 2 FAD-binding" evidence="22">
    <location>
        <begin position="469"/>
        <end position="503"/>
    </location>
</feature>
<dbReference type="PROSITE" id="PS00504">
    <property type="entry name" value="FRD_SDH_FAD_BINDING"/>
    <property type="match status" value="1"/>
</dbReference>
<evidence type="ECO:0000256" key="16">
    <source>
        <dbReference type="ARBA" id="ARBA00045024"/>
    </source>
</evidence>
<comment type="catalytic activity">
    <reaction evidence="17">
        <text>(R)-malate + a quinone = enol-oxaloacetate + a quinol</text>
        <dbReference type="Rhea" id="RHEA:79827"/>
        <dbReference type="ChEBI" id="CHEBI:15588"/>
        <dbReference type="ChEBI" id="CHEBI:17479"/>
        <dbReference type="ChEBI" id="CHEBI:24646"/>
        <dbReference type="ChEBI" id="CHEBI:132124"/>
    </reaction>
    <physiologicalReaction direction="left-to-right" evidence="17">
        <dbReference type="Rhea" id="RHEA:79828"/>
    </physiologicalReaction>
</comment>
<dbReference type="PIRSF" id="PIRSF000171">
    <property type="entry name" value="SDHA_APRA_LASPO"/>
    <property type="match status" value="1"/>
</dbReference>
<evidence type="ECO:0000256" key="9">
    <source>
        <dbReference type="ARBA" id="ARBA00022792"/>
    </source>
</evidence>
<dbReference type="AlphaFoldDB" id="A0A3P8ZQ85"/>
<evidence type="ECO:0000313" key="24">
    <source>
        <dbReference type="Ensembl" id="ENSELUP00000030805.2"/>
    </source>
</evidence>
<comment type="catalytic activity">
    <reaction evidence="19">
        <text>(S)-malate + a quinone = enol-oxaloacetate + a quinol</text>
        <dbReference type="Rhea" id="RHEA:79831"/>
        <dbReference type="ChEBI" id="CHEBI:15589"/>
        <dbReference type="ChEBI" id="CHEBI:17479"/>
        <dbReference type="ChEBI" id="CHEBI:24646"/>
        <dbReference type="ChEBI" id="CHEBI:132124"/>
    </reaction>
    <physiologicalReaction direction="left-to-right" evidence="19">
        <dbReference type="Rhea" id="RHEA:79832"/>
    </physiologicalReaction>
</comment>
<evidence type="ECO:0000256" key="20">
    <source>
        <dbReference type="PIRSR" id="PIRSR000171-1"/>
    </source>
</evidence>
<dbReference type="InterPro" id="IPR015939">
    <property type="entry name" value="Fum_Rdtase/Succ_DH_flav-like_C"/>
</dbReference>
<evidence type="ECO:0000256" key="6">
    <source>
        <dbReference type="ARBA" id="ARBA00022448"/>
    </source>
</evidence>
<evidence type="ECO:0000256" key="19">
    <source>
        <dbReference type="ARBA" id="ARBA00048512"/>
    </source>
</evidence>
<evidence type="ECO:0000313" key="25">
    <source>
        <dbReference type="Proteomes" id="UP000265140"/>
    </source>
</evidence>
<evidence type="ECO:0000256" key="12">
    <source>
        <dbReference type="ARBA" id="ARBA00022982"/>
    </source>
</evidence>
<dbReference type="EC" id="1.3.5.1" evidence="5"/>
<name>A0A3P8ZQ85_ESOLU</name>
<dbReference type="GO" id="GO:0050660">
    <property type="term" value="F:flavin adenine dinucleotide binding"/>
    <property type="evidence" value="ECO:0007669"/>
    <property type="project" value="TreeGrafter"/>
</dbReference>
<evidence type="ECO:0000259" key="23">
    <source>
        <dbReference type="Pfam" id="PF02910"/>
    </source>
</evidence>
<dbReference type="GO" id="GO:0006121">
    <property type="term" value="P:mitochondrial electron transport, succinate to ubiquinone"/>
    <property type="evidence" value="ECO:0007669"/>
    <property type="project" value="TreeGrafter"/>
</dbReference>
<reference evidence="25" key="1">
    <citation type="journal article" date="2014" name="PLoS ONE">
        <title>The genome and linkage map of the northern pike (Esox lucius): conserved synteny revealed between the salmonid sister group and the Neoteleostei.</title>
        <authorList>
            <person name="Rondeau E.B."/>
            <person name="Minkley D.R."/>
            <person name="Leong J.S."/>
            <person name="Messmer A.M."/>
            <person name="Jantzen J.R."/>
            <person name="von Schalburg K.R."/>
            <person name="Lemon C."/>
            <person name="Bird N.H."/>
            <person name="Koop B.F."/>
        </authorList>
    </citation>
    <scope>NUCLEOTIDE SEQUENCE</scope>
</reference>
<evidence type="ECO:0000256" key="10">
    <source>
        <dbReference type="ARBA" id="ARBA00022827"/>
    </source>
</evidence>
<dbReference type="InParanoid" id="A0A3P8ZQ85"/>
<dbReference type="Pfam" id="PF02910">
    <property type="entry name" value="Succ_DH_flav_C"/>
    <property type="match status" value="1"/>
</dbReference>
<comment type="subcellular location">
    <subcellularLocation>
        <location evidence="2">Mitochondrion inner membrane</location>
        <topology evidence="2">Peripheral membrane protein</topology>
        <orientation evidence="2">Matrix side</orientation>
    </subcellularLocation>
</comment>
<dbReference type="OrthoDB" id="71672at2759"/>
<feature type="domain" description="Fumarate reductase/succinate dehydrogenase flavoprotein-like C-terminal" evidence="23">
    <location>
        <begin position="558"/>
        <end position="710"/>
    </location>
</feature>
<evidence type="ECO:0000256" key="2">
    <source>
        <dbReference type="ARBA" id="ARBA00004443"/>
    </source>
</evidence>
<evidence type="ECO:0000256" key="14">
    <source>
        <dbReference type="ARBA" id="ARBA00023128"/>
    </source>
</evidence>
<dbReference type="Gene3D" id="4.10.80.40">
    <property type="entry name" value="succinate dehydrogenase protein domain"/>
    <property type="match status" value="1"/>
</dbReference>
<dbReference type="STRING" id="8010.ENSELUP00000030805"/>
<feature type="compositionally biased region" description="Basic and acidic residues" evidence="21">
    <location>
        <begin position="630"/>
        <end position="647"/>
    </location>
</feature>
<dbReference type="InterPro" id="IPR030664">
    <property type="entry name" value="SdhA/FrdA/AprA"/>
</dbReference>
<dbReference type="SUPFAM" id="SSF51905">
    <property type="entry name" value="FAD/NAD(P)-binding domain"/>
    <property type="match status" value="1"/>
</dbReference>
<reference evidence="24" key="3">
    <citation type="submission" date="2025-08" db="UniProtKB">
        <authorList>
            <consortium name="Ensembl"/>
        </authorList>
    </citation>
    <scope>IDENTIFICATION</scope>
</reference>
<keyword evidence="13" id="KW-0560">Oxidoreductase</keyword>
<dbReference type="GO" id="GO:0008177">
    <property type="term" value="F:succinate dehydrogenase (quinone) activity"/>
    <property type="evidence" value="ECO:0007669"/>
    <property type="project" value="UniProtKB-EC"/>
</dbReference>
<dbReference type="SUPFAM" id="SSF46977">
    <property type="entry name" value="Succinate dehydrogenase/fumarate reductase flavoprotein C-terminal domain"/>
    <property type="match status" value="1"/>
</dbReference>
<dbReference type="OMA" id="NRCAETI"/>
<dbReference type="PANTHER" id="PTHR11632">
    <property type="entry name" value="SUCCINATE DEHYDROGENASE 2 FLAVOPROTEIN SUBUNIT"/>
    <property type="match status" value="1"/>
</dbReference>
<dbReference type="FunFam" id="3.50.50.60:FF:001062">
    <property type="entry name" value="Succinate dehydrogenase complex, subunit A, flavoprotein (Fp)"/>
    <property type="match status" value="1"/>
</dbReference>
<keyword evidence="9" id="KW-0999">Mitochondrion inner membrane</keyword>
<dbReference type="InterPro" id="IPR036188">
    <property type="entry name" value="FAD/NAD-bd_sf"/>
</dbReference>
<evidence type="ECO:0000256" key="11">
    <source>
        <dbReference type="ARBA" id="ARBA00022946"/>
    </source>
</evidence>
<feature type="domain" description="FAD-dependent oxidoreductase 2 FAD-binding" evidence="22">
    <location>
        <begin position="59"/>
        <end position="421"/>
    </location>
</feature>
<dbReference type="SUPFAM" id="SSF56425">
    <property type="entry name" value="Succinate dehydrogenase/fumarate reductase flavoprotein, catalytic domain"/>
    <property type="match status" value="1"/>
</dbReference>
<keyword evidence="15" id="KW-0472">Membrane</keyword>
<evidence type="ECO:0000256" key="3">
    <source>
        <dbReference type="ARBA" id="ARBA00004788"/>
    </source>
</evidence>
<dbReference type="PANTHER" id="PTHR11632:SF51">
    <property type="entry name" value="SUCCINATE DEHYDROGENASE [UBIQUINONE] FLAVOPROTEIN SUBUNIT, MITOCHONDRIAL"/>
    <property type="match status" value="1"/>
</dbReference>
<keyword evidence="25" id="KW-1185">Reference proteome</keyword>
<evidence type="ECO:0000256" key="18">
    <source>
        <dbReference type="ARBA" id="ARBA00047755"/>
    </source>
</evidence>
<reference evidence="24" key="4">
    <citation type="submission" date="2025-09" db="UniProtKB">
        <authorList>
            <consortium name="Ensembl"/>
        </authorList>
    </citation>
    <scope>IDENTIFICATION</scope>
</reference>
<keyword evidence="6" id="KW-0813">Transport</keyword>
<keyword evidence="8" id="KW-0285">Flavoprotein</keyword>
<reference evidence="24" key="2">
    <citation type="submission" date="2020-02" db="EMBL/GenBank/DDBJ databases">
        <title>Esox lucius (northern pike) genome, fEsoLuc1, primary haplotype.</title>
        <authorList>
            <person name="Myers G."/>
            <person name="Karagic N."/>
            <person name="Meyer A."/>
            <person name="Pippel M."/>
            <person name="Reichard M."/>
            <person name="Winkler S."/>
            <person name="Tracey A."/>
            <person name="Sims Y."/>
            <person name="Howe K."/>
            <person name="Rhie A."/>
            <person name="Formenti G."/>
            <person name="Durbin R."/>
            <person name="Fedrigo O."/>
            <person name="Jarvis E.D."/>
        </authorList>
    </citation>
    <scope>NUCLEOTIDE SEQUENCE [LARGE SCALE GENOMIC DNA]</scope>
</reference>
<accession>A0A3P8ZQ85</accession>
<dbReference type="Gene3D" id="3.90.700.10">
    <property type="entry name" value="Succinate dehydrogenase/fumarate reductase flavoprotein, catalytic domain"/>
    <property type="match status" value="1"/>
</dbReference>
<keyword evidence="12" id="KW-0249">Electron transport</keyword>
<dbReference type="FunFam" id="1.20.58.100:FF:000001">
    <property type="entry name" value="Succinate dehydrogenase flavoprotein subunit (SdhA)"/>
    <property type="match status" value="1"/>
</dbReference>
<comment type="pathway">
    <text evidence="3">Carbohydrate metabolism; tricarboxylic acid cycle; fumarate from succinate (eukaryal route): step 1/1.</text>
</comment>
<comment type="catalytic activity">
    <reaction evidence="18">
        <text>a ubiquinone + succinate = a ubiquinol + fumarate</text>
        <dbReference type="Rhea" id="RHEA:13713"/>
        <dbReference type="Rhea" id="RHEA-COMP:9565"/>
        <dbReference type="Rhea" id="RHEA-COMP:9566"/>
        <dbReference type="ChEBI" id="CHEBI:16389"/>
        <dbReference type="ChEBI" id="CHEBI:17976"/>
        <dbReference type="ChEBI" id="CHEBI:29806"/>
        <dbReference type="ChEBI" id="CHEBI:30031"/>
        <dbReference type="EC" id="1.3.5.1"/>
    </reaction>
</comment>
<evidence type="ECO:0000256" key="15">
    <source>
        <dbReference type="ARBA" id="ARBA00023136"/>
    </source>
</evidence>
<dbReference type="Bgee" id="ENSELUG00000008178">
    <property type="expression patterns" value="Expressed in heart and 14 other cell types or tissues"/>
</dbReference>
<dbReference type="Pfam" id="PF00890">
    <property type="entry name" value="FAD_binding_2"/>
    <property type="match status" value="2"/>
</dbReference>
<sequence>MAAVCIASRVLTKKVLSSKALPAVSQSSRKLHFSIYGKSNAKVSDGISTQYPVVDHEFDAVVVGAGGAGLRAAFGLSEAGFNTACVTKLFPTRSHTVAAQGGINAALGNMENDDWRWHFYDTVKGSDWLGDQDAIHYMTEQAPHAVVELENFGMPFSRTDDGKIYQRAFGGQSLKYGKGGQAHRCCCVADRTGHSLLHTLYGRSLRYDTSYFVEYFALDLLMEDGECKGVIALCMEDGSIHRFRSKNTVIATGGYGRTYFSCTSAHTSTGDGNAMVTRAGLPCQDLEFVQFHPTGIYGAGCLITEGCRGEGGILINSEGERFMERYAPNAKDLASRDVVSRSITIEIREGRGCGPEKDHAYLQLHHLPPQQLATRLPGISETAMIFAGVDVTKEPIPVLPTVHYNMGGIPTNYKGQVTRSTLVPIFFIHPQVQKGKKCRLGSTVARTSAVPQAFFYCGCLSCSPQVITHTPEEGDKVVPGLFACGEAACASVHGANRLGANSLLDLVVFGRACAHTITDICTPGEKLSPLKPNAGEESVANLDRLRFANGSLRTSEIRLNMQKTMQNHAAVFRTGKVLKEGCDKMDAVYQTLDDIKTFDRGIVWNTDLVETLELQNLMLNAVQTINSAEQRQESRGAHSREDFKDREDEYDYTKPLAGQQRKPIEQHWRKHTLSTVDPKTGKVTLKYRPVIDNSLDAEDCAAVPPAIRSY</sequence>
<dbReference type="GO" id="GO:0006099">
    <property type="term" value="P:tricarboxylic acid cycle"/>
    <property type="evidence" value="ECO:0007669"/>
    <property type="project" value="UniProtKB-UniPathway"/>
</dbReference>
<dbReference type="FunFam" id="3.90.700.10:FF:000001">
    <property type="entry name" value="Mitochondrial succinate dehydrogenase flavoprotein subunit"/>
    <property type="match status" value="1"/>
</dbReference>
<comment type="cofactor">
    <cofactor evidence="1">
        <name>FAD</name>
        <dbReference type="ChEBI" id="CHEBI:57692"/>
    </cofactor>
</comment>